<organism evidence="1 2">
    <name type="scientific">Botrytis byssoidea</name>
    <dbReference type="NCBI Taxonomy" id="139641"/>
    <lineage>
        <taxon>Eukaryota</taxon>
        <taxon>Fungi</taxon>
        <taxon>Dikarya</taxon>
        <taxon>Ascomycota</taxon>
        <taxon>Pezizomycotina</taxon>
        <taxon>Leotiomycetes</taxon>
        <taxon>Helotiales</taxon>
        <taxon>Sclerotiniaceae</taxon>
        <taxon>Botrytis</taxon>
    </lineage>
</organism>
<dbReference type="EMBL" id="RCSW01000010">
    <property type="protein sequence ID" value="KAF7943730.1"/>
    <property type="molecule type" value="Genomic_DNA"/>
</dbReference>
<gene>
    <name evidence="1" type="ORF">EAE97_005800</name>
</gene>
<reference evidence="1 2" key="1">
    <citation type="journal article" date="2020" name="Genome Biol. Evol.">
        <title>Comparative genomics of Sclerotiniaceae.</title>
        <authorList>
            <person name="Valero Jimenez C.A."/>
            <person name="Steentjes M."/>
            <person name="Scholten O.E."/>
            <person name="Van Kan J.A.L."/>
        </authorList>
    </citation>
    <scope>NUCLEOTIDE SEQUENCE [LARGE SCALE GENOMIC DNA]</scope>
    <source>
        <strain evidence="1 2">MUCL 94</strain>
    </source>
</reference>
<sequence>MPIGHANRTCQLDMPFEGGKIWQRIVELYMKGNLTFKTDRLVAIGGLANAAAQHIGGKYLAGVWEKDLLYGILWSAQEYPFHLSNFTEAPLEKHEYTAPSWSWASFSAEIKFPSKVYGSEVIEQFSQILETRLELAIDNPFGKVCGGYIKLKGDITSAKWCGENFSGRQFLNGFELCFGRDRKEWGVNIGVLFICDFEDMTGIELHEIYLLPVCRFHYNYGRWEVGGLILFPTNRVRWEFRRRGIFRYYDDKEHETMMSECSSFSREQEIESPELGLQDDGQLIIKIF</sequence>
<evidence type="ECO:0000313" key="1">
    <source>
        <dbReference type="EMBL" id="KAF7943730.1"/>
    </source>
</evidence>
<dbReference type="Proteomes" id="UP000710849">
    <property type="component" value="Unassembled WGS sequence"/>
</dbReference>
<dbReference type="PANTHER" id="PTHR33112:SF16">
    <property type="entry name" value="HETEROKARYON INCOMPATIBILITY DOMAIN-CONTAINING PROTEIN"/>
    <property type="match status" value="1"/>
</dbReference>
<name>A0A9P5IN82_9HELO</name>
<comment type="caution">
    <text evidence="1">The sequence shown here is derived from an EMBL/GenBank/DDBJ whole genome shotgun (WGS) entry which is preliminary data.</text>
</comment>
<dbReference type="GeneID" id="62149389"/>
<dbReference type="RefSeq" id="XP_038732789.1">
    <property type="nucleotide sequence ID" value="XM_038876313.1"/>
</dbReference>
<keyword evidence="2" id="KW-1185">Reference proteome</keyword>
<dbReference type="AlphaFoldDB" id="A0A9P5IN82"/>
<accession>A0A9P5IN82</accession>
<dbReference type="PANTHER" id="PTHR33112">
    <property type="entry name" value="DOMAIN PROTEIN, PUTATIVE-RELATED"/>
    <property type="match status" value="1"/>
</dbReference>
<evidence type="ECO:0000313" key="2">
    <source>
        <dbReference type="Proteomes" id="UP000710849"/>
    </source>
</evidence>
<proteinExistence type="predicted"/>
<protein>
    <submittedName>
        <fullName evidence="1">Uncharacterized protein</fullName>
    </submittedName>
</protein>